<dbReference type="AlphaFoldDB" id="A0A015TZ09"/>
<accession>A0A015TZ09</accession>
<keyword evidence="1" id="KW-0472">Membrane</keyword>
<dbReference type="EMBL" id="JGDB01000390">
    <property type="protein sequence ID" value="EXY87712.1"/>
    <property type="molecule type" value="Genomic_DNA"/>
</dbReference>
<evidence type="ECO:0000313" key="3">
    <source>
        <dbReference type="Proteomes" id="UP000020773"/>
    </source>
</evidence>
<feature type="transmembrane region" description="Helical" evidence="1">
    <location>
        <begin position="27"/>
        <end position="50"/>
    </location>
</feature>
<keyword evidence="1" id="KW-0812">Transmembrane</keyword>
<evidence type="ECO:0000313" key="2">
    <source>
        <dbReference type="EMBL" id="EXY87712.1"/>
    </source>
</evidence>
<sequence>MICLLLYFFKDNEIIDKCYYKCFDKTFISALVTAESIVFGFLLTTMVTLMQLNNSAIKNLIDTNRFPELIQYNKTAVIYSFLSVILTCVFLLTLEIQIPYYNIFVAIW</sequence>
<feature type="non-terminal residue" evidence="2">
    <location>
        <position position="108"/>
    </location>
</feature>
<feature type="transmembrane region" description="Helical" evidence="1">
    <location>
        <begin position="76"/>
        <end position="94"/>
    </location>
</feature>
<proteinExistence type="predicted"/>
<comment type="caution">
    <text evidence="2">The sequence shown here is derived from an EMBL/GenBank/DDBJ whole genome shotgun (WGS) entry which is preliminary data.</text>
</comment>
<keyword evidence="1" id="KW-1133">Transmembrane helix</keyword>
<protein>
    <submittedName>
        <fullName evidence="2">Uncharacterized protein</fullName>
    </submittedName>
</protein>
<organism evidence="2 3">
    <name type="scientific">Bacteroides fragilis str. 3998T(B)3</name>
    <dbReference type="NCBI Taxonomy" id="1339316"/>
    <lineage>
        <taxon>Bacteria</taxon>
        <taxon>Pseudomonadati</taxon>
        <taxon>Bacteroidota</taxon>
        <taxon>Bacteroidia</taxon>
        <taxon>Bacteroidales</taxon>
        <taxon>Bacteroidaceae</taxon>
        <taxon>Bacteroides</taxon>
    </lineage>
</organism>
<dbReference type="Proteomes" id="UP000020773">
    <property type="component" value="Unassembled WGS sequence"/>
</dbReference>
<gene>
    <name evidence="2" type="ORF">M125_5663</name>
</gene>
<evidence type="ECO:0000256" key="1">
    <source>
        <dbReference type="SAM" id="Phobius"/>
    </source>
</evidence>
<name>A0A015TZ09_BACFG</name>
<reference evidence="2 3" key="1">
    <citation type="submission" date="2014-02" db="EMBL/GenBank/DDBJ databases">
        <authorList>
            <person name="Sears C."/>
            <person name="Carroll K."/>
            <person name="Sack B.R."/>
            <person name="Qadri F."/>
            <person name="Myers L.L."/>
            <person name="Chung G.-T."/>
            <person name="Escheverria P."/>
            <person name="Fraser C.M."/>
            <person name="Sadzewicz L."/>
            <person name="Shefchek K.A."/>
            <person name="Tallon L."/>
            <person name="Das S.P."/>
            <person name="Daugherty S."/>
            <person name="Mongodin E.F."/>
        </authorList>
    </citation>
    <scope>NUCLEOTIDE SEQUENCE [LARGE SCALE GENOMIC DNA]</scope>
    <source>
        <strain evidence="3">3998T(B)3</strain>
    </source>
</reference>